<dbReference type="EMBL" id="KV425557">
    <property type="protein sequence ID" value="KZT28413.1"/>
    <property type="molecule type" value="Genomic_DNA"/>
</dbReference>
<protein>
    <submittedName>
        <fullName evidence="2">Uncharacterized protein</fullName>
    </submittedName>
</protein>
<feature type="compositionally biased region" description="Polar residues" evidence="1">
    <location>
        <begin position="222"/>
        <end position="233"/>
    </location>
</feature>
<accession>A0A165UMR0</accession>
<organism evidence="2 3">
    <name type="scientific">Neolentinus lepideus HHB14362 ss-1</name>
    <dbReference type="NCBI Taxonomy" id="1314782"/>
    <lineage>
        <taxon>Eukaryota</taxon>
        <taxon>Fungi</taxon>
        <taxon>Dikarya</taxon>
        <taxon>Basidiomycota</taxon>
        <taxon>Agaricomycotina</taxon>
        <taxon>Agaricomycetes</taxon>
        <taxon>Gloeophyllales</taxon>
        <taxon>Gloeophyllaceae</taxon>
        <taxon>Neolentinus</taxon>
    </lineage>
</organism>
<evidence type="ECO:0000313" key="2">
    <source>
        <dbReference type="EMBL" id="KZT28413.1"/>
    </source>
</evidence>
<feature type="compositionally biased region" description="Pro residues" evidence="1">
    <location>
        <begin position="298"/>
        <end position="318"/>
    </location>
</feature>
<dbReference type="OrthoDB" id="2691608at2759"/>
<keyword evidence="3" id="KW-1185">Reference proteome</keyword>
<evidence type="ECO:0000313" key="3">
    <source>
        <dbReference type="Proteomes" id="UP000076761"/>
    </source>
</evidence>
<sequence>MRVWMQTEARNATHQDFDFKRFQERLDVHLDQSDQLDRPLHSHFCESKQDRVLAYEEGLRDIKDAATGISRISDAVFIGFAIRPEYNPTQKLESEKIRVDVIKTWQWDMDPQWQDVIDEITDILQRKVGMPHVAGYRSRAGHIIPPSGYMLEDGSSGCVVEIDVGRSTQLDPPEVDELPCTRCEPSRTHSVTVSTTATQSSQGQQVQRNVPVTPPTPRPTHTVISAGTQTGHSLTRPATPVRTAPSHRPASESVSNQSALRLDPGPSSRPACELYPKLPSLSVSSPGTPRSPVAPRSPGTPCPPAAPHSPGTPRPPAAPRLASAPLPDSPHPLSAIIDIPSDEEDNASDHRNRVHSEHSSRAAQDLDDVPPPPYYSAVSVTDFNFAPDVISFLIERDIDIHSLACIDRVLDCHFEDWRQGFQDAGLTEMDATSLVDLVYGSLDEDQKALIEASTGHGQV</sequence>
<name>A0A165UMR0_9AGAM</name>
<feature type="compositionally biased region" description="Basic and acidic residues" evidence="1">
    <location>
        <begin position="347"/>
        <end position="360"/>
    </location>
</feature>
<gene>
    <name evidence="2" type="ORF">NEOLEDRAFT_1175733</name>
</gene>
<feature type="compositionally biased region" description="Low complexity" evidence="1">
    <location>
        <begin position="188"/>
        <end position="211"/>
    </location>
</feature>
<feature type="region of interest" description="Disordered" evidence="1">
    <location>
        <begin position="169"/>
        <end position="370"/>
    </location>
</feature>
<evidence type="ECO:0000256" key="1">
    <source>
        <dbReference type="SAM" id="MobiDB-lite"/>
    </source>
</evidence>
<reference evidence="2 3" key="1">
    <citation type="journal article" date="2016" name="Mol. Biol. Evol.">
        <title>Comparative Genomics of Early-Diverging Mushroom-Forming Fungi Provides Insights into the Origins of Lignocellulose Decay Capabilities.</title>
        <authorList>
            <person name="Nagy L.G."/>
            <person name="Riley R."/>
            <person name="Tritt A."/>
            <person name="Adam C."/>
            <person name="Daum C."/>
            <person name="Floudas D."/>
            <person name="Sun H."/>
            <person name="Yadav J.S."/>
            <person name="Pangilinan J."/>
            <person name="Larsson K.H."/>
            <person name="Matsuura K."/>
            <person name="Barry K."/>
            <person name="Labutti K."/>
            <person name="Kuo R."/>
            <person name="Ohm R.A."/>
            <person name="Bhattacharya S.S."/>
            <person name="Shirouzu T."/>
            <person name="Yoshinaga Y."/>
            <person name="Martin F.M."/>
            <person name="Grigoriev I.V."/>
            <person name="Hibbett D.S."/>
        </authorList>
    </citation>
    <scope>NUCLEOTIDE SEQUENCE [LARGE SCALE GENOMIC DNA]</scope>
    <source>
        <strain evidence="2 3">HHB14362 ss-1</strain>
    </source>
</reference>
<dbReference type="InParanoid" id="A0A165UMR0"/>
<dbReference type="AlphaFoldDB" id="A0A165UMR0"/>
<proteinExistence type="predicted"/>
<dbReference type="Proteomes" id="UP000076761">
    <property type="component" value="Unassembled WGS sequence"/>
</dbReference>